<dbReference type="Gene3D" id="3.40.50.2020">
    <property type="match status" value="1"/>
</dbReference>
<organism evidence="2 3">
    <name type="scientific">Candidatus Komeilibacteria bacterium CG11_big_fil_rev_8_21_14_0_20_36_20</name>
    <dbReference type="NCBI Taxonomy" id="1974477"/>
    <lineage>
        <taxon>Bacteria</taxon>
        <taxon>Candidatus Komeiliibacteriota</taxon>
    </lineage>
</organism>
<accession>A0A2H0NEK2</accession>
<dbReference type="Proteomes" id="UP000230564">
    <property type="component" value="Unassembled WGS sequence"/>
</dbReference>
<gene>
    <name evidence="2" type="ORF">COV55_00245</name>
</gene>
<proteinExistence type="predicted"/>
<dbReference type="AlphaFoldDB" id="A0A2H0NEK2"/>
<sequence length="212" mass="23718">MLFYDRQDAGQKLAEKLIEYKNNPKVIIVGLPRGGVIIGHEISQVLKTPLDIVVPRKIGAPDNPELAIGAITEKGQGIFNEHIIQAYNISLDYIDQETVKEQQEARRRLKIYRGNKKPLDLENKIVIIVDDGIATGSTMQAAIASIKNKRPRKIIVAVPVLAQDSIPKIEEIVDELIYLKAPPLFMAVGNFYDLFAQVEDQEVINIIKKHSS</sequence>
<name>A0A2H0NEK2_9BACT</name>
<comment type="caution">
    <text evidence="2">The sequence shown here is derived from an EMBL/GenBank/DDBJ whole genome shotgun (WGS) entry which is preliminary data.</text>
</comment>
<dbReference type="CDD" id="cd06223">
    <property type="entry name" value="PRTases_typeI"/>
    <property type="match status" value="1"/>
</dbReference>
<keyword evidence="2" id="KW-0808">Transferase</keyword>
<dbReference type="InterPro" id="IPR029057">
    <property type="entry name" value="PRTase-like"/>
</dbReference>
<evidence type="ECO:0000259" key="1">
    <source>
        <dbReference type="Pfam" id="PF00156"/>
    </source>
</evidence>
<protein>
    <submittedName>
        <fullName evidence="2">Phosphoribosyltransferase</fullName>
    </submittedName>
</protein>
<dbReference type="GO" id="GO:0016757">
    <property type="term" value="F:glycosyltransferase activity"/>
    <property type="evidence" value="ECO:0007669"/>
    <property type="project" value="UniProtKB-KW"/>
</dbReference>
<reference evidence="2 3" key="1">
    <citation type="submission" date="2017-09" db="EMBL/GenBank/DDBJ databases">
        <title>Depth-based differentiation of microbial function through sediment-hosted aquifers and enrichment of novel symbionts in the deep terrestrial subsurface.</title>
        <authorList>
            <person name="Probst A.J."/>
            <person name="Ladd B."/>
            <person name="Jarett J.K."/>
            <person name="Geller-Mcgrath D.E."/>
            <person name="Sieber C.M."/>
            <person name="Emerson J.B."/>
            <person name="Anantharaman K."/>
            <person name="Thomas B.C."/>
            <person name="Malmstrom R."/>
            <person name="Stieglmeier M."/>
            <person name="Klingl A."/>
            <person name="Woyke T."/>
            <person name="Ryan C.M."/>
            <person name="Banfield J.F."/>
        </authorList>
    </citation>
    <scope>NUCLEOTIDE SEQUENCE [LARGE SCALE GENOMIC DNA]</scope>
    <source>
        <strain evidence="2">CG11_big_fil_rev_8_21_14_0_20_36_20</strain>
    </source>
</reference>
<evidence type="ECO:0000313" key="2">
    <source>
        <dbReference type="EMBL" id="PIR07318.1"/>
    </source>
</evidence>
<dbReference type="Pfam" id="PF00156">
    <property type="entry name" value="Pribosyltran"/>
    <property type="match status" value="1"/>
</dbReference>
<dbReference type="Gene3D" id="3.30.1310.20">
    <property type="entry name" value="PRTase-like"/>
    <property type="match status" value="1"/>
</dbReference>
<dbReference type="InterPro" id="IPR000836">
    <property type="entry name" value="PRTase_dom"/>
</dbReference>
<dbReference type="EMBL" id="PCWQ01000004">
    <property type="protein sequence ID" value="PIR07318.1"/>
    <property type="molecule type" value="Genomic_DNA"/>
</dbReference>
<dbReference type="SUPFAM" id="SSF53271">
    <property type="entry name" value="PRTase-like"/>
    <property type="match status" value="1"/>
</dbReference>
<keyword evidence="2" id="KW-0328">Glycosyltransferase</keyword>
<feature type="domain" description="Phosphoribosyltransferase" evidence="1">
    <location>
        <begin position="9"/>
        <end position="172"/>
    </location>
</feature>
<evidence type="ECO:0000313" key="3">
    <source>
        <dbReference type="Proteomes" id="UP000230564"/>
    </source>
</evidence>